<evidence type="ECO:0000256" key="1">
    <source>
        <dbReference type="SAM" id="Phobius"/>
    </source>
</evidence>
<accession>A0A1S2NCB4</accession>
<sequence length="37" mass="4055">MNRPYSEHDLAAAKRFTIKVLAVVVVCTAAIVNGWPL</sequence>
<dbReference type="AlphaFoldDB" id="A0A1S2NCB4"/>
<name>A0A1S2NCB4_9BURK</name>
<dbReference type="Proteomes" id="UP000180246">
    <property type="component" value="Unassembled WGS sequence"/>
</dbReference>
<dbReference type="EMBL" id="JRYB01000001">
    <property type="protein sequence ID" value="OIJ42721.1"/>
    <property type="molecule type" value="Genomic_DNA"/>
</dbReference>
<protein>
    <submittedName>
        <fullName evidence="2">Putative membrane protein</fullName>
    </submittedName>
</protein>
<gene>
    <name evidence="2" type="ORF">LO55_5066</name>
</gene>
<feature type="transmembrane region" description="Helical" evidence="1">
    <location>
        <begin position="16"/>
        <end position="35"/>
    </location>
</feature>
<reference evidence="2 3" key="1">
    <citation type="submission" date="2014-10" db="EMBL/GenBank/DDBJ databases">
        <authorList>
            <person name="Seo M.-J."/>
            <person name="Seok Y.J."/>
            <person name="Cha I.-T."/>
        </authorList>
    </citation>
    <scope>NUCLEOTIDE SEQUENCE [LARGE SCALE GENOMIC DNA]</scope>
    <source>
        <strain evidence="2 3">NEU</strain>
    </source>
</reference>
<organism evidence="2 3">
    <name type="scientific">Massilia timonae</name>
    <dbReference type="NCBI Taxonomy" id="47229"/>
    <lineage>
        <taxon>Bacteria</taxon>
        <taxon>Pseudomonadati</taxon>
        <taxon>Pseudomonadota</taxon>
        <taxon>Betaproteobacteria</taxon>
        <taxon>Burkholderiales</taxon>
        <taxon>Oxalobacteraceae</taxon>
        <taxon>Telluria group</taxon>
        <taxon>Massilia</taxon>
    </lineage>
</organism>
<keyword evidence="1" id="KW-0472">Membrane</keyword>
<keyword evidence="1" id="KW-1133">Transmembrane helix</keyword>
<comment type="caution">
    <text evidence="2">The sequence shown here is derived from an EMBL/GenBank/DDBJ whole genome shotgun (WGS) entry which is preliminary data.</text>
</comment>
<keyword evidence="1" id="KW-0812">Transmembrane</keyword>
<evidence type="ECO:0000313" key="3">
    <source>
        <dbReference type="Proteomes" id="UP000180246"/>
    </source>
</evidence>
<evidence type="ECO:0000313" key="2">
    <source>
        <dbReference type="EMBL" id="OIJ42721.1"/>
    </source>
</evidence>
<proteinExistence type="predicted"/>